<evidence type="ECO:0000256" key="4">
    <source>
        <dbReference type="ARBA" id="ARBA00022989"/>
    </source>
</evidence>
<dbReference type="Pfam" id="PF06609">
    <property type="entry name" value="TRI12"/>
    <property type="match status" value="1"/>
</dbReference>
<dbReference type="CDD" id="cd06179">
    <property type="entry name" value="MFS_TRI12_like"/>
    <property type="match status" value="1"/>
</dbReference>
<feature type="transmembrane region" description="Helical" evidence="6">
    <location>
        <begin position="424"/>
        <end position="444"/>
    </location>
</feature>
<feature type="transmembrane region" description="Helical" evidence="6">
    <location>
        <begin position="157"/>
        <end position="179"/>
    </location>
</feature>
<dbReference type="PROSITE" id="PS00216">
    <property type="entry name" value="SUGAR_TRANSPORT_1"/>
    <property type="match status" value="1"/>
</dbReference>
<dbReference type="PROSITE" id="PS50850">
    <property type="entry name" value="MFS"/>
    <property type="match status" value="1"/>
</dbReference>
<keyword evidence="2" id="KW-0813">Transport</keyword>
<evidence type="ECO:0000259" key="7">
    <source>
        <dbReference type="PROSITE" id="PS50850"/>
    </source>
</evidence>
<dbReference type="SUPFAM" id="SSF103473">
    <property type="entry name" value="MFS general substrate transporter"/>
    <property type="match status" value="1"/>
</dbReference>
<dbReference type="Gene3D" id="1.20.1250.20">
    <property type="entry name" value="MFS general substrate transporter like domains"/>
    <property type="match status" value="1"/>
</dbReference>
<feature type="domain" description="Major facilitator superfamily (MFS) profile" evidence="7">
    <location>
        <begin position="65"/>
        <end position="571"/>
    </location>
</feature>
<feature type="transmembrane region" description="Helical" evidence="6">
    <location>
        <begin position="549"/>
        <end position="567"/>
    </location>
</feature>
<dbReference type="PANTHER" id="PTHR23501">
    <property type="entry name" value="MAJOR FACILITATOR SUPERFAMILY"/>
    <property type="match status" value="1"/>
</dbReference>
<comment type="subcellular location">
    <subcellularLocation>
        <location evidence="1">Membrane</location>
        <topology evidence="1">Multi-pass membrane protein</topology>
    </subcellularLocation>
</comment>
<accession>A0ABR0JS65</accession>
<sequence length="601" mass="64093">MSENKAGAELSHHVDQLDSTHVGPHGSDRVELAELDNGEIALDAIGGTVQDLPPGYYRSWQFVGTVVALCLGQICCYFGFVLPANVLSIINDDVGPDPNYVWTAMIWNLTQAVSFVLVGRLSDLFGRRWFFIFGNVIGLIGAIIACTAKSIPVLIVGSALLGIAAAVQLSFGIVIGELIPNKYRGFGISFVFVAALPVAAFGPVIVRSLILHTKAGWRWSFYIDVLINTLVIVLFFFCYHPPTYAMLHTRRQKNVPKWKMVDIIGAVLFTAGLLLFLLGISEGGTIYPWKSGRVIGFIVGGAALLVVFVVWEIWGAGEYPLIPMRFFRNRQYMGVILTAAVGSMVYYSLLILWPLQIAVLYETSIMAVGWKSCVVGAGALFGQAMCGLFVKVLGKHKLQMVIAVSLLTAFTGAMAGTTPTTPTMAVVLVLLAAISLGYVENVALTIGPFCLKQEDLGIALGLLGATRSTLATTAQAIFIAILDNKLITNVPKYVVPAAVNAGLPKSAAVALLEGLAVGNFTAVPDITPKIIAAAVVANKEAYSQSMKTVFLAAIAFGVCGIIAALNAPNSESKFTNVVPRRLHGKGLQTQASSGEDVVSHA</sequence>
<dbReference type="EMBL" id="JAVRRF010000001">
    <property type="protein sequence ID" value="KAK5068801.1"/>
    <property type="molecule type" value="Genomic_DNA"/>
</dbReference>
<evidence type="ECO:0000256" key="6">
    <source>
        <dbReference type="SAM" id="Phobius"/>
    </source>
</evidence>
<evidence type="ECO:0000313" key="9">
    <source>
        <dbReference type="Proteomes" id="UP001345691"/>
    </source>
</evidence>
<feature type="transmembrane region" description="Helical" evidence="6">
    <location>
        <begin position="219"/>
        <end position="239"/>
    </location>
</feature>
<keyword evidence="5 6" id="KW-0472">Membrane</keyword>
<evidence type="ECO:0000256" key="5">
    <source>
        <dbReference type="ARBA" id="ARBA00023136"/>
    </source>
</evidence>
<reference evidence="8 9" key="1">
    <citation type="submission" date="2023-08" db="EMBL/GenBank/DDBJ databases">
        <title>Black Yeasts Isolated from many extreme environments.</title>
        <authorList>
            <person name="Coleine C."/>
            <person name="Stajich J.E."/>
            <person name="Selbmann L."/>
        </authorList>
    </citation>
    <scope>NUCLEOTIDE SEQUENCE [LARGE SCALE GENOMIC DNA]</scope>
    <source>
        <strain evidence="8 9">CCFEE 6328</strain>
    </source>
</reference>
<evidence type="ECO:0000256" key="2">
    <source>
        <dbReference type="ARBA" id="ARBA00022448"/>
    </source>
</evidence>
<feature type="transmembrane region" description="Helical" evidence="6">
    <location>
        <begin position="100"/>
        <end position="118"/>
    </location>
</feature>
<dbReference type="InterPro" id="IPR020846">
    <property type="entry name" value="MFS_dom"/>
</dbReference>
<dbReference type="InterPro" id="IPR005829">
    <property type="entry name" value="Sugar_transporter_CS"/>
</dbReference>
<feature type="transmembrane region" description="Helical" evidence="6">
    <location>
        <begin position="186"/>
        <end position="207"/>
    </location>
</feature>
<feature type="transmembrane region" description="Helical" evidence="6">
    <location>
        <begin position="62"/>
        <end position="80"/>
    </location>
</feature>
<comment type="caution">
    <text evidence="8">The sequence shown here is derived from an EMBL/GenBank/DDBJ whole genome shotgun (WGS) entry which is preliminary data.</text>
</comment>
<evidence type="ECO:0000256" key="1">
    <source>
        <dbReference type="ARBA" id="ARBA00004141"/>
    </source>
</evidence>
<keyword evidence="4 6" id="KW-1133">Transmembrane helix</keyword>
<organism evidence="8 9">
    <name type="scientific">Exophiala sideris</name>
    <dbReference type="NCBI Taxonomy" id="1016849"/>
    <lineage>
        <taxon>Eukaryota</taxon>
        <taxon>Fungi</taxon>
        <taxon>Dikarya</taxon>
        <taxon>Ascomycota</taxon>
        <taxon>Pezizomycotina</taxon>
        <taxon>Eurotiomycetes</taxon>
        <taxon>Chaetothyriomycetidae</taxon>
        <taxon>Chaetothyriales</taxon>
        <taxon>Herpotrichiellaceae</taxon>
        <taxon>Exophiala</taxon>
    </lineage>
</organism>
<dbReference type="Proteomes" id="UP001345691">
    <property type="component" value="Unassembled WGS sequence"/>
</dbReference>
<feature type="transmembrane region" description="Helical" evidence="6">
    <location>
        <begin position="400"/>
        <end position="418"/>
    </location>
</feature>
<feature type="transmembrane region" description="Helical" evidence="6">
    <location>
        <begin position="260"/>
        <end position="280"/>
    </location>
</feature>
<dbReference type="InterPro" id="IPR010573">
    <property type="entry name" value="MFS_Str1/Tri12-like"/>
</dbReference>
<protein>
    <recommendedName>
        <fullName evidence="7">Major facilitator superfamily (MFS) profile domain-containing protein</fullName>
    </recommendedName>
</protein>
<evidence type="ECO:0000256" key="3">
    <source>
        <dbReference type="ARBA" id="ARBA00022692"/>
    </source>
</evidence>
<keyword evidence="9" id="KW-1185">Reference proteome</keyword>
<feature type="transmembrane region" description="Helical" evidence="6">
    <location>
        <begin position="292"/>
        <end position="311"/>
    </location>
</feature>
<evidence type="ECO:0000313" key="8">
    <source>
        <dbReference type="EMBL" id="KAK5068801.1"/>
    </source>
</evidence>
<name>A0ABR0JS65_9EURO</name>
<dbReference type="PANTHER" id="PTHR23501:SF109">
    <property type="entry name" value="MAJOR FACILITATOR SUPERFAMILY (MFS) PROFILE DOMAIN-CONTAINING PROTEIN-RELATED"/>
    <property type="match status" value="1"/>
</dbReference>
<keyword evidence="3 6" id="KW-0812">Transmembrane</keyword>
<feature type="transmembrane region" description="Helical" evidence="6">
    <location>
        <begin position="374"/>
        <end position="393"/>
    </location>
</feature>
<dbReference type="InterPro" id="IPR036259">
    <property type="entry name" value="MFS_trans_sf"/>
</dbReference>
<feature type="transmembrane region" description="Helical" evidence="6">
    <location>
        <begin position="130"/>
        <end position="151"/>
    </location>
</feature>
<dbReference type="InterPro" id="IPR053791">
    <property type="entry name" value="MFS_Tri12-like"/>
</dbReference>
<feature type="transmembrane region" description="Helical" evidence="6">
    <location>
        <begin position="332"/>
        <end position="354"/>
    </location>
</feature>
<proteinExistence type="predicted"/>
<gene>
    <name evidence="8" type="ORF">LTR69_000922</name>
</gene>